<organism evidence="2 3">
    <name type="scientific">Mycolicibacterium rufum</name>
    <dbReference type="NCBI Taxonomy" id="318424"/>
    <lineage>
        <taxon>Bacteria</taxon>
        <taxon>Bacillati</taxon>
        <taxon>Actinomycetota</taxon>
        <taxon>Actinomycetes</taxon>
        <taxon>Mycobacteriales</taxon>
        <taxon>Mycobacteriaceae</taxon>
        <taxon>Mycolicibacterium</taxon>
    </lineage>
</organism>
<gene>
    <name evidence="2" type="ORF">H7H73_05440</name>
</gene>
<comment type="caution">
    <text evidence="2">The sequence shown here is derived from an EMBL/GenBank/DDBJ whole genome shotgun (WGS) entry which is preliminary data.</text>
</comment>
<evidence type="ECO:0000313" key="3">
    <source>
        <dbReference type="Proteomes" id="UP001140272"/>
    </source>
</evidence>
<reference evidence="2" key="1">
    <citation type="submission" date="2020-07" db="EMBL/GenBank/DDBJ databases">
        <authorList>
            <person name="Pettersson B.M.F."/>
            <person name="Behra P.R.K."/>
            <person name="Ramesh M."/>
            <person name="Das S."/>
            <person name="Dasgupta S."/>
            <person name="Kirsebom L.A."/>
        </authorList>
    </citation>
    <scope>NUCLEOTIDE SEQUENCE</scope>
    <source>
        <strain evidence="2">DSM 45406</strain>
    </source>
</reference>
<evidence type="ECO:0000256" key="1">
    <source>
        <dbReference type="SAM" id="MobiDB-lite"/>
    </source>
</evidence>
<reference evidence="2" key="2">
    <citation type="journal article" date="2022" name="BMC Genomics">
        <title>Comparative genome analysis of mycobacteria focusing on tRNA and non-coding RNA.</title>
        <authorList>
            <person name="Behra P.R.K."/>
            <person name="Pettersson B.M.F."/>
            <person name="Ramesh M."/>
            <person name="Das S."/>
            <person name="Dasgupta S."/>
            <person name="Kirsebom L.A."/>
        </authorList>
    </citation>
    <scope>NUCLEOTIDE SEQUENCE</scope>
    <source>
        <strain evidence="2">DSM 45406</strain>
    </source>
</reference>
<evidence type="ECO:0000313" key="2">
    <source>
        <dbReference type="EMBL" id="MCV7070022.1"/>
    </source>
</evidence>
<feature type="compositionally biased region" description="Low complexity" evidence="1">
    <location>
        <begin position="346"/>
        <end position="362"/>
    </location>
</feature>
<dbReference type="EMBL" id="JACKRN010000202">
    <property type="protein sequence ID" value="MCV7070022.1"/>
    <property type="molecule type" value="Genomic_DNA"/>
</dbReference>
<sequence>MPKSVRPWLTATVTIVGVGVIAVAPLEPPATSDVRVENTAVLVQTTPGPFQYYPQVVRRSLANANDLVREYLADPLPVVRAIADNQSKAVADIVEAAAALDPGAFVHAVVAAIGQPVTGLVKVVGSGEPFETASSMLIRLAIPVVSGVLAAGAAVADVVKAFADLDVVNAVSGLINVPGRIADGLLNGRVDGQHDEYFGLLGKVVEAPVSEQISGPVDYLIQSLHGIGDTISASAPPSPALAGPAVVPDLGSAATTVNVTPSAHDRDPAPSRGAADDDRSAAPAGESRPVGDDLPTAPGHDDHDTSTSAPSATQDGEDASDASTDHHPAADTGAQHTDAGVSAPAGPSTSSTGSDESGTPAA</sequence>
<name>A0A9X2XUP1_9MYCO</name>
<feature type="region of interest" description="Disordered" evidence="1">
    <location>
        <begin position="257"/>
        <end position="362"/>
    </location>
</feature>
<protein>
    <submittedName>
        <fullName evidence="2">Uncharacterized protein</fullName>
    </submittedName>
</protein>
<proteinExistence type="predicted"/>
<dbReference type="Proteomes" id="UP001140272">
    <property type="component" value="Unassembled WGS sequence"/>
</dbReference>
<accession>A0A9X2XUP1</accession>
<dbReference type="AlphaFoldDB" id="A0A9X2XUP1"/>
<feature type="compositionally biased region" description="Basic and acidic residues" evidence="1">
    <location>
        <begin position="263"/>
        <end position="280"/>
    </location>
</feature>